<name>A0A8B6E8C4_MYTGA</name>
<organism evidence="1 2">
    <name type="scientific">Mytilus galloprovincialis</name>
    <name type="common">Mediterranean mussel</name>
    <dbReference type="NCBI Taxonomy" id="29158"/>
    <lineage>
        <taxon>Eukaryota</taxon>
        <taxon>Metazoa</taxon>
        <taxon>Spiralia</taxon>
        <taxon>Lophotrochozoa</taxon>
        <taxon>Mollusca</taxon>
        <taxon>Bivalvia</taxon>
        <taxon>Autobranchia</taxon>
        <taxon>Pteriomorphia</taxon>
        <taxon>Mytilida</taxon>
        <taxon>Mytiloidea</taxon>
        <taxon>Mytilidae</taxon>
        <taxon>Mytilinae</taxon>
        <taxon>Mytilus</taxon>
    </lineage>
</organism>
<dbReference type="OrthoDB" id="6105136at2759"/>
<dbReference type="Proteomes" id="UP000596742">
    <property type="component" value="Unassembled WGS sequence"/>
</dbReference>
<keyword evidence="2" id="KW-1185">Reference proteome</keyword>
<evidence type="ECO:0000313" key="2">
    <source>
        <dbReference type="Proteomes" id="UP000596742"/>
    </source>
</evidence>
<proteinExistence type="predicted"/>
<dbReference type="AlphaFoldDB" id="A0A8B6E8C4"/>
<reference evidence="1" key="1">
    <citation type="submission" date="2018-11" db="EMBL/GenBank/DDBJ databases">
        <authorList>
            <person name="Alioto T."/>
            <person name="Alioto T."/>
        </authorList>
    </citation>
    <scope>NUCLEOTIDE SEQUENCE</scope>
</reference>
<dbReference type="SUPFAM" id="SSF101898">
    <property type="entry name" value="NHL repeat"/>
    <property type="match status" value="1"/>
</dbReference>
<dbReference type="InterPro" id="IPR011042">
    <property type="entry name" value="6-blade_b-propeller_TolB-like"/>
</dbReference>
<accession>A0A8B6E8C4</accession>
<evidence type="ECO:0000313" key="1">
    <source>
        <dbReference type="EMBL" id="VDI30300.1"/>
    </source>
</evidence>
<comment type="caution">
    <text evidence="1">The sequence shown here is derived from an EMBL/GenBank/DDBJ whole genome shotgun (WGS) entry which is preliminary data.</text>
</comment>
<protein>
    <submittedName>
        <fullName evidence="1">Uncharacterized protein</fullName>
    </submittedName>
</protein>
<dbReference type="EMBL" id="UYJE01004676">
    <property type="protein sequence ID" value="VDI30300.1"/>
    <property type="molecule type" value="Genomic_DNA"/>
</dbReference>
<sequence length="374" mass="42960">MQKQLNEMENEIKRLQEQISQLKRFAPDIHVFLSTNHMNKEIHDEVKSITKALFSVREYNIEIEIHQGITSLQKYVDYFARVKVDESTINCPFKDSKIDHAQIQVPTRQQVQTRRSVHNTKLKLRKKFEIEQKGLEIYITGCAILASGNLLFADNAEKNVLMEYNVDGRFIRDIPVSGRPWDLTVIDTHQIAVSYHALNYIEITDLKKIKVMKTVTLKNNCRGISYCNEKVYVMVKNEGIVVLDMEGTILKIIKCDMNTFNIATVDDRIYYTAPMSNTVHCYTTAGNRIWNFQDKSLTRPGGIATDSAKNVFVVGIRSNNLMILQDDGTVSKTLLTEADELNTTKSLYYNKETNSLLVCNKGDRTAFLYNVMFD</sequence>
<dbReference type="Gene3D" id="2.120.10.30">
    <property type="entry name" value="TolB, C-terminal domain"/>
    <property type="match status" value="1"/>
</dbReference>
<gene>
    <name evidence="1" type="ORF">MGAL_10B051263</name>
</gene>